<gene>
    <name evidence="3" type="ORF">SNE40_000899</name>
</gene>
<dbReference type="InterPro" id="IPR001607">
    <property type="entry name" value="Znf_UBP"/>
</dbReference>
<accession>A0AAN8KBF2</accession>
<dbReference type="EMBL" id="JAZGQO010000001">
    <property type="protein sequence ID" value="KAK6195474.1"/>
    <property type="molecule type" value="Genomic_DNA"/>
</dbReference>
<protein>
    <recommendedName>
        <fullName evidence="2">UBP-type domain-containing protein</fullName>
    </recommendedName>
</protein>
<proteinExistence type="predicted"/>
<dbReference type="AlphaFoldDB" id="A0AAN8KBF2"/>
<dbReference type="SUPFAM" id="SSF57850">
    <property type="entry name" value="RING/U-box"/>
    <property type="match status" value="1"/>
</dbReference>
<comment type="caution">
    <text evidence="3">The sequence shown here is derived from an EMBL/GenBank/DDBJ whole genome shotgun (WGS) entry which is preliminary data.</text>
</comment>
<evidence type="ECO:0000256" key="1">
    <source>
        <dbReference type="PROSITE-ProRule" id="PRU00502"/>
    </source>
</evidence>
<organism evidence="3 4">
    <name type="scientific">Patella caerulea</name>
    <name type="common">Rayed Mediterranean limpet</name>
    <dbReference type="NCBI Taxonomy" id="87958"/>
    <lineage>
        <taxon>Eukaryota</taxon>
        <taxon>Metazoa</taxon>
        <taxon>Spiralia</taxon>
        <taxon>Lophotrochozoa</taxon>
        <taxon>Mollusca</taxon>
        <taxon>Gastropoda</taxon>
        <taxon>Patellogastropoda</taxon>
        <taxon>Patelloidea</taxon>
        <taxon>Patellidae</taxon>
        <taxon>Patella</taxon>
    </lineage>
</organism>
<feature type="domain" description="UBP-type" evidence="2">
    <location>
        <begin position="10"/>
        <end position="104"/>
    </location>
</feature>
<dbReference type="Gene3D" id="3.30.40.10">
    <property type="entry name" value="Zinc/RING finger domain, C3HC4 (zinc finger)"/>
    <property type="match status" value="1"/>
</dbReference>
<name>A0AAN8KBF2_PATCE</name>
<dbReference type="InterPro" id="IPR013083">
    <property type="entry name" value="Znf_RING/FYVE/PHD"/>
</dbReference>
<dbReference type="Pfam" id="PF02148">
    <property type="entry name" value="zf-UBP"/>
    <property type="match status" value="1"/>
</dbReference>
<evidence type="ECO:0000259" key="2">
    <source>
        <dbReference type="PROSITE" id="PS50271"/>
    </source>
</evidence>
<dbReference type="GO" id="GO:0008270">
    <property type="term" value="F:zinc ion binding"/>
    <property type="evidence" value="ECO:0007669"/>
    <property type="project" value="UniProtKB-KW"/>
</dbReference>
<dbReference type="PROSITE" id="PS50271">
    <property type="entry name" value="ZF_UBP"/>
    <property type="match status" value="1"/>
</dbReference>
<keyword evidence="1" id="KW-0862">Zinc</keyword>
<keyword evidence="1" id="KW-0863">Zinc-finger</keyword>
<sequence length="104" mass="11924">MPSSSNSKVSNCIHVDTVGDVSWEQLKQKQGVEECDSCDAHPPHLWLCLYKDCHYVGCGEKVADHSLHHYKERNHSLTINLMTLRIWCNSCECEVFPDHNNPPF</sequence>
<reference evidence="3 4" key="1">
    <citation type="submission" date="2024-01" db="EMBL/GenBank/DDBJ databases">
        <title>The genome of the rayed Mediterranean limpet Patella caerulea (Linnaeus, 1758).</title>
        <authorList>
            <person name="Anh-Thu Weber A."/>
            <person name="Halstead-Nussloch G."/>
        </authorList>
    </citation>
    <scope>NUCLEOTIDE SEQUENCE [LARGE SCALE GENOMIC DNA]</scope>
    <source>
        <strain evidence="3">AATW-2023a</strain>
        <tissue evidence="3">Whole specimen</tissue>
    </source>
</reference>
<dbReference type="SMART" id="SM00290">
    <property type="entry name" value="ZnF_UBP"/>
    <property type="match status" value="1"/>
</dbReference>
<evidence type="ECO:0000313" key="4">
    <source>
        <dbReference type="Proteomes" id="UP001347796"/>
    </source>
</evidence>
<keyword evidence="4" id="KW-1185">Reference proteome</keyword>
<evidence type="ECO:0000313" key="3">
    <source>
        <dbReference type="EMBL" id="KAK6195474.1"/>
    </source>
</evidence>
<keyword evidence="1" id="KW-0479">Metal-binding</keyword>
<dbReference type="Proteomes" id="UP001347796">
    <property type="component" value="Unassembled WGS sequence"/>
</dbReference>